<dbReference type="InterPro" id="IPR029827">
    <property type="entry name" value="JDP1-like"/>
</dbReference>
<dbReference type="SUPFAM" id="SSF46565">
    <property type="entry name" value="Chaperone J-domain"/>
    <property type="match status" value="1"/>
</dbReference>
<evidence type="ECO:0000256" key="2">
    <source>
        <dbReference type="SAM" id="MobiDB-lite"/>
    </source>
</evidence>
<evidence type="ECO:0000256" key="1">
    <source>
        <dbReference type="ARBA" id="ARBA00023186"/>
    </source>
</evidence>
<dbReference type="PANTHER" id="PTHR44500">
    <property type="entry name" value="DNAJ HOMOLOG SUBFAMILY C MEMBER 12"/>
    <property type="match status" value="1"/>
</dbReference>
<dbReference type="GO" id="GO:0005737">
    <property type="term" value="C:cytoplasm"/>
    <property type="evidence" value="ECO:0007669"/>
    <property type="project" value="TreeGrafter"/>
</dbReference>
<dbReference type="PRINTS" id="PR00625">
    <property type="entry name" value="JDOMAIN"/>
</dbReference>
<dbReference type="PANTHER" id="PTHR44500:SF1">
    <property type="entry name" value="DNAJ HOMOLOG SUBFAMILY C MEMBER 12"/>
    <property type="match status" value="1"/>
</dbReference>
<comment type="caution">
    <text evidence="4">The sequence shown here is derived from an EMBL/GenBank/DDBJ whole genome shotgun (WGS) entry which is preliminary data.</text>
</comment>
<dbReference type="Gene3D" id="1.10.287.110">
    <property type="entry name" value="DnaJ domain"/>
    <property type="match status" value="1"/>
</dbReference>
<accession>A0A9W8I9U8</accession>
<dbReference type="InterPro" id="IPR036869">
    <property type="entry name" value="J_dom_sf"/>
</dbReference>
<keyword evidence="1" id="KW-0143">Chaperone</keyword>
<feature type="domain" description="J" evidence="3">
    <location>
        <begin position="3"/>
        <end position="67"/>
    </location>
</feature>
<sequence length="131" mass="15019">MADFYDVLGCNPRSEASEIQKQFRKRALELHPDKDNQGHGGSEWNLIREAYEVLGSASSRAQYDRWRSAALPIPFSQWQQQQQSQTIHWTNDSHRFIGHPSTSQSASSPTQQSSNSSNQDDLYALFRSYKI</sequence>
<feature type="region of interest" description="Disordered" evidence="2">
    <location>
        <begin position="82"/>
        <end position="121"/>
    </location>
</feature>
<dbReference type="OrthoDB" id="436519at2759"/>
<proteinExistence type="predicted"/>
<dbReference type="SMART" id="SM00271">
    <property type="entry name" value="DnaJ"/>
    <property type="match status" value="1"/>
</dbReference>
<dbReference type="Proteomes" id="UP001139887">
    <property type="component" value="Unassembled WGS sequence"/>
</dbReference>
<name>A0A9W8I9U8_9FUNG</name>
<dbReference type="CDD" id="cd06257">
    <property type="entry name" value="DnaJ"/>
    <property type="match status" value="1"/>
</dbReference>
<gene>
    <name evidence="4" type="primary">DNAJC12</name>
    <name evidence="4" type="ORF">IWW36_002332</name>
</gene>
<reference evidence="4" key="1">
    <citation type="submission" date="2022-07" db="EMBL/GenBank/DDBJ databases">
        <title>Phylogenomic reconstructions and comparative analyses of Kickxellomycotina fungi.</title>
        <authorList>
            <person name="Reynolds N.K."/>
            <person name="Stajich J.E."/>
            <person name="Barry K."/>
            <person name="Grigoriev I.V."/>
            <person name="Crous P."/>
            <person name="Smith M.E."/>
        </authorList>
    </citation>
    <scope>NUCLEOTIDE SEQUENCE</scope>
    <source>
        <strain evidence="4">NRRL 1566</strain>
    </source>
</reference>
<dbReference type="PROSITE" id="PS50076">
    <property type="entry name" value="DNAJ_2"/>
    <property type="match status" value="1"/>
</dbReference>
<organism evidence="4 5">
    <name type="scientific">Coemansia brasiliensis</name>
    <dbReference type="NCBI Taxonomy" id="2650707"/>
    <lineage>
        <taxon>Eukaryota</taxon>
        <taxon>Fungi</taxon>
        <taxon>Fungi incertae sedis</taxon>
        <taxon>Zoopagomycota</taxon>
        <taxon>Kickxellomycotina</taxon>
        <taxon>Kickxellomycetes</taxon>
        <taxon>Kickxellales</taxon>
        <taxon>Kickxellaceae</taxon>
        <taxon>Coemansia</taxon>
    </lineage>
</organism>
<evidence type="ECO:0000259" key="3">
    <source>
        <dbReference type="PROSITE" id="PS50076"/>
    </source>
</evidence>
<protein>
    <submittedName>
        <fullName evidence="4">DnaJ sub C member 12</fullName>
    </submittedName>
</protein>
<dbReference type="Pfam" id="PF00226">
    <property type="entry name" value="DnaJ"/>
    <property type="match status" value="1"/>
</dbReference>
<evidence type="ECO:0000313" key="5">
    <source>
        <dbReference type="Proteomes" id="UP001139887"/>
    </source>
</evidence>
<dbReference type="AlphaFoldDB" id="A0A9W8I9U8"/>
<evidence type="ECO:0000313" key="4">
    <source>
        <dbReference type="EMBL" id="KAJ2849858.1"/>
    </source>
</evidence>
<feature type="compositionally biased region" description="Low complexity" evidence="2">
    <location>
        <begin position="100"/>
        <end position="119"/>
    </location>
</feature>
<dbReference type="EMBL" id="JANBUW010000055">
    <property type="protein sequence ID" value="KAJ2849858.1"/>
    <property type="molecule type" value="Genomic_DNA"/>
</dbReference>
<dbReference type="InterPro" id="IPR001623">
    <property type="entry name" value="DnaJ_domain"/>
</dbReference>
<keyword evidence="5" id="KW-1185">Reference proteome</keyword>